<evidence type="ECO:0000256" key="2">
    <source>
        <dbReference type="PIRSR" id="PIRSR016521-1"/>
    </source>
</evidence>
<keyword evidence="6" id="KW-1185">Reference proteome</keyword>
<protein>
    <submittedName>
        <fullName evidence="5">Palmitoyl-CoA hydrolase</fullName>
    </submittedName>
</protein>
<dbReference type="GO" id="GO:0047617">
    <property type="term" value="F:fatty acyl-CoA hydrolase activity"/>
    <property type="evidence" value="ECO:0007669"/>
    <property type="project" value="TreeGrafter"/>
</dbReference>
<dbReference type="PIRSF" id="PIRSF016521">
    <property type="entry name" value="Acyl-CoA_hydro"/>
    <property type="match status" value="1"/>
</dbReference>
<evidence type="ECO:0000256" key="1">
    <source>
        <dbReference type="ARBA" id="ARBA00006538"/>
    </source>
</evidence>
<dbReference type="PANTHER" id="PTHR10824:SF36">
    <property type="entry name" value="ACYL-COA THIOESTERASE 17-RELATED"/>
    <property type="match status" value="1"/>
</dbReference>
<sequence length="436" mass="46245">MTTNPASDPVLSIVPADGLIDEERRIVVTGLALDELVAISARTRRSGGSDWDSQVTCLADAQGVVDLTRDAPVGGDYAEVSPMGLLWGQHPSGGAGDEIFADDVMQPLVTTLTAETADGRRAGAELIQRFAAPGVTRREIREEGLVGTLFTPAGPGPHPVVVVLNGSGGGINEPRGALLASRGYQAFALGYFKAPGLSPYITETPLEYLETGLGWVRRTLSPRNGFVAVSGQSRGGELALLMGATFPDLVSAVIAYVPGAMVHGAQGAGDPARGGWHGVTWTRGGAALPHLWQDNAAVHWHPWAGDAPPDRHHSVFFEGLKDRDLAARARIPVENITGPVLLISGRDDRAWPSSLYSRMVVSTLRRHGHPHLVRHLDFDDAGHAINLPFVPTTQLAREHPVSKVPYTSGGTPSGNAGADRGSWRGVLEFLDEITGR</sequence>
<dbReference type="InterPro" id="IPR029058">
    <property type="entry name" value="AB_hydrolase_fold"/>
</dbReference>
<dbReference type="InterPro" id="IPR042490">
    <property type="entry name" value="Thio_Ohase/BAAT_N"/>
</dbReference>
<dbReference type="GO" id="GO:0006637">
    <property type="term" value="P:acyl-CoA metabolic process"/>
    <property type="evidence" value="ECO:0007669"/>
    <property type="project" value="InterPro"/>
</dbReference>
<dbReference type="RefSeq" id="WP_106474097.1">
    <property type="nucleotide sequence ID" value="NZ_CP027665.1"/>
</dbReference>
<dbReference type="Pfam" id="PF04775">
    <property type="entry name" value="Bile_Hydr_Trans"/>
    <property type="match status" value="1"/>
</dbReference>
<feature type="active site" description="Charge relay system" evidence="2">
    <location>
        <position position="383"/>
    </location>
</feature>
<dbReference type="AlphaFoldDB" id="A0A2S0MVT6"/>
<dbReference type="InterPro" id="IPR016662">
    <property type="entry name" value="Acyl-CoA_thioEstase_long-chain"/>
</dbReference>
<keyword evidence="5" id="KW-0378">Hydrolase</keyword>
<dbReference type="EMBL" id="CP027665">
    <property type="protein sequence ID" value="AVO39793.1"/>
    <property type="molecule type" value="Genomic_DNA"/>
</dbReference>
<feature type="active site" description="Charge relay system" evidence="2">
    <location>
        <position position="348"/>
    </location>
</feature>
<evidence type="ECO:0000259" key="4">
    <source>
        <dbReference type="Pfam" id="PF08840"/>
    </source>
</evidence>
<dbReference type="Gene3D" id="2.60.40.2240">
    <property type="entry name" value="Acyl-CoA thioester hydrolase/BAAT N-terminal domain"/>
    <property type="match status" value="1"/>
</dbReference>
<comment type="similarity">
    <text evidence="1">Belongs to the C/M/P thioester hydrolase family.</text>
</comment>
<dbReference type="InterPro" id="IPR014940">
    <property type="entry name" value="BAAT_C"/>
</dbReference>
<reference evidence="6" key="1">
    <citation type="submission" date="2018-03" db="EMBL/GenBank/DDBJ databases">
        <title>Genomic analysis of the strain SH-1 isolated from shrimp intestine.</title>
        <authorList>
            <person name="Kim Y.-S."/>
            <person name="Kim S.-E."/>
            <person name="Kim K.-H."/>
        </authorList>
    </citation>
    <scope>NUCLEOTIDE SEQUENCE [LARGE SCALE GENOMIC DNA]</scope>
    <source>
        <strain evidence="6">SH-1</strain>
    </source>
</reference>
<dbReference type="GO" id="GO:0006631">
    <property type="term" value="P:fatty acid metabolic process"/>
    <property type="evidence" value="ECO:0007669"/>
    <property type="project" value="TreeGrafter"/>
</dbReference>
<dbReference type="Gene3D" id="3.40.50.1820">
    <property type="entry name" value="alpha/beta hydrolase"/>
    <property type="match status" value="1"/>
</dbReference>
<dbReference type="InterPro" id="IPR006862">
    <property type="entry name" value="Thio_Ohase/aa_AcTrfase"/>
</dbReference>
<name>A0A2S0MVT6_9RHOB</name>
<feature type="domain" description="Acyl-CoA thioester hydrolase/bile acid-CoA amino acid N-acetyltransferase" evidence="3">
    <location>
        <begin position="21"/>
        <end position="142"/>
    </location>
</feature>
<organism evidence="5 6">
    <name type="scientific">Pukyongiella litopenaei</name>
    <dbReference type="NCBI Taxonomy" id="2605946"/>
    <lineage>
        <taxon>Bacteria</taxon>
        <taxon>Pseudomonadati</taxon>
        <taxon>Pseudomonadota</taxon>
        <taxon>Alphaproteobacteria</taxon>
        <taxon>Rhodobacterales</taxon>
        <taxon>Paracoccaceae</taxon>
        <taxon>Pukyongiella</taxon>
    </lineage>
</organism>
<dbReference type="PANTHER" id="PTHR10824">
    <property type="entry name" value="ACYL-COENZYME A THIOESTERASE-RELATED"/>
    <property type="match status" value="1"/>
</dbReference>
<evidence type="ECO:0000313" key="5">
    <source>
        <dbReference type="EMBL" id="AVO39793.1"/>
    </source>
</evidence>
<evidence type="ECO:0000259" key="3">
    <source>
        <dbReference type="Pfam" id="PF04775"/>
    </source>
</evidence>
<feature type="active site" description="Charge relay system" evidence="2">
    <location>
        <position position="233"/>
    </location>
</feature>
<feature type="domain" description="BAAT/Acyl-CoA thioester hydrolase C-terminal" evidence="4">
    <location>
        <begin position="205"/>
        <end position="433"/>
    </location>
</feature>
<proteinExistence type="inferred from homology"/>
<evidence type="ECO:0000313" key="6">
    <source>
        <dbReference type="Proteomes" id="UP000237655"/>
    </source>
</evidence>
<dbReference type="SUPFAM" id="SSF53474">
    <property type="entry name" value="alpha/beta-Hydrolases"/>
    <property type="match status" value="1"/>
</dbReference>
<dbReference type="KEGG" id="thas:C6Y53_12575"/>
<accession>A0A2S0MVT6</accession>
<dbReference type="Pfam" id="PF08840">
    <property type="entry name" value="BAAT_C"/>
    <property type="match status" value="1"/>
</dbReference>
<dbReference type="Proteomes" id="UP000237655">
    <property type="component" value="Chromosome"/>
</dbReference>
<gene>
    <name evidence="5" type="ORF">C6Y53_12575</name>
</gene>